<proteinExistence type="predicted"/>
<name>A0ABT8ZYT5_9SPHN</name>
<sequence length="140" mass="14763">MIALAFLAMQAVSGAEAPEVFTCEQLKTESAEPHEPLRKDLVITHLAGGSSDGVWTVAWPGKAPIEAATFKSDFGSIGGSVAFRWTEPTGRVQTAYISFSDIVTADGSRAGWLSLGKPSLWQPPGYMCATPAIKPAKVPA</sequence>
<evidence type="ECO:0000313" key="1">
    <source>
        <dbReference type="EMBL" id="MDO7842448.1"/>
    </source>
</evidence>
<evidence type="ECO:0000313" key="2">
    <source>
        <dbReference type="Proteomes" id="UP001176468"/>
    </source>
</evidence>
<keyword evidence="2" id="KW-1185">Reference proteome</keyword>
<comment type="caution">
    <text evidence="1">The sequence shown here is derived from an EMBL/GenBank/DDBJ whole genome shotgun (WGS) entry which is preliminary data.</text>
</comment>
<organism evidence="1 2">
    <name type="scientific">Sphingomonas immobilis</name>
    <dbReference type="NCBI Taxonomy" id="3063997"/>
    <lineage>
        <taxon>Bacteria</taxon>
        <taxon>Pseudomonadati</taxon>
        <taxon>Pseudomonadota</taxon>
        <taxon>Alphaproteobacteria</taxon>
        <taxon>Sphingomonadales</taxon>
        <taxon>Sphingomonadaceae</taxon>
        <taxon>Sphingomonas</taxon>
    </lineage>
</organism>
<protein>
    <submittedName>
        <fullName evidence="1">Uncharacterized protein</fullName>
    </submittedName>
</protein>
<dbReference type="EMBL" id="JAUQSZ010000005">
    <property type="protein sequence ID" value="MDO7842448.1"/>
    <property type="molecule type" value="Genomic_DNA"/>
</dbReference>
<dbReference type="RefSeq" id="WP_304560910.1">
    <property type="nucleotide sequence ID" value="NZ_JAUQSZ010000005.1"/>
</dbReference>
<dbReference type="Proteomes" id="UP001176468">
    <property type="component" value="Unassembled WGS sequence"/>
</dbReference>
<gene>
    <name evidence="1" type="ORF">Q5H94_08915</name>
</gene>
<reference evidence="1" key="1">
    <citation type="submission" date="2023-07" db="EMBL/GenBank/DDBJ databases">
        <authorList>
            <person name="Kim M.K."/>
        </authorList>
    </citation>
    <scope>NUCLEOTIDE SEQUENCE</scope>
    <source>
        <strain evidence="1">CA1-15</strain>
    </source>
</reference>
<accession>A0ABT8ZYT5</accession>